<evidence type="ECO:0000256" key="3">
    <source>
        <dbReference type="ARBA" id="ARBA00022806"/>
    </source>
</evidence>
<dbReference type="Gene3D" id="1.10.150.20">
    <property type="entry name" value="5' to 3' exonuclease, C-terminal subdomain"/>
    <property type="match status" value="1"/>
</dbReference>
<keyword evidence="3" id="KW-0347">Helicase</keyword>
<protein>
    <recommendedName>
        <fullName evidence="6">Helicase C-terminal domain-containing protein</fullName>
    </recommendedName>
</protein>
<evidence type="ECO:0000256" key="4">
    <source>
        <dbReference type="ARBA" id="ARBA00022840"/>
    </source>
</evidence>
<dbReference type="GO" id="GO:0043138">
    <property type="term" value="F:3'-5' DNA helicase activity"/>
    <property type="evidence" value="ECO:0007669"/>
    <property type="project" value="TreeGrafter"/>
</dbReference>
<organism evidence="7">
    <name type="scientific">Trichuris suis</name>
    <name type="common">pig whipworm</name>
    <dbReference type="NCBI Taxonomy" id="68888"/>
    <lineage>
        <taxon>Eukaryota</taxon>
        <taxon>Metazoa</taxon>
        <taxon>Ecdysozoa</taxon>
        <taxon>Nematoda</taxon>
        <taxon>Enoplea</taxon>
        <taxon>Dorylaimia</taxon>
        <taxon>Trichinellida</taxon>
        <taxon>Trichuridae</taxon>
        <taxon>Trichuris</taxon>
    </lineage>
</organism>
<name>A0A085N343_9BILA</name>
<evidence type="ECO:0000256" key="1">
    <source>
        <dbReference type="ARBA" id="ARBA00022741"/>
    </source>
</evidence>
<evidence type="ECO:0000256" key="5">
    <source>
        <dbReference type="SAM" id="MobiDB-lite"/>
    </source>
</evidence>
<keyword evidence="2" id="KW-0378">Hydrolase</keyword>
<evidence type="ECO:0000256" key="2">
    <source>
        <dbReference type="ARBA" id="ARBA00022801"/>
    </source>
</evidence>
<feature type="domain" description="Helicase C-terminal" evidence="6">
    <location>
        <begin position="1"/>
        <end position="123"/>
    </location>
</feature>
<dbReference type="EMBL" id="KL367564">
    <property type="protein sequence ID" value="KFD63889.1"/>
    <property type="molecule type" value="Genomic_DNA"/>
</dbReference>
<proteinExistence type="predicted"/>
<dbReference type="GO" id="GO:0036297">
    <property type="term" value="P:interstrand cross-link repair"/>
    <property type="evidence" value="ECO:0007669"/>
    <property type="project" value="TreeGrafter"/>
</dbReference>
<dbReference type="SUPFAM" id="SSF52540">
    <property type="entry name" value="P-loop containing nucleoside triphosphate hydrolases"/>
    <property type="match status" value="1"/>
</dbReference>
<dbReference type="Gene3D" id="3.40.50.300">
    <property type="entry name" value="P-loop containing nucleotide triphosphate hydrolases"/>
    <property type="match status" value="1"/>
</dbReference>
<dbReference type="GO" id="GO:0005524">
    <property type="term" value="F:ATP binding"/>
    <property type="evidence" value="ECO:0007669"/>
    <property type="project" value="UniProtKB-KW"/>
</dbReference>
<dbReference type="SUPFAM" id="SSF52980">
    <property type="entry name" value="Restriction endonuclease-like"/>
    <property type="match status" value="1"/>
</dbReference>
<reference evidence="7" key="1">
    <citation type="journal article" date="2014" name="Nat. Genet.">
        <title>Genome and transcriptome of the porcine whipworm Trichuris suis.</title>
        <authorList>
            <person name="Jex A.R."/>
            <person name="Nejsum P."/>
            <person name="Schwarz E.M."/>
            <person name="Hu L."/>
            <person name="Young N.D."/>
            <person name="Hall R.S."/>
            <person name="Korhonen P.K."/>
            <person name="Liao S."/>
            <person name="Thamsborg S."/>
            <person name="Xia J."/>
            <person name="Xu P."/>
            <person name="Wang S."/>
            <person name="Scheerlinck J.P."/>
            <person name="Hofmann A."/>
            <person name="Sternberg P.W."/>
            <person name="Wang J."/>
            <person name="Gasser R.B."/>
        </authorList>
    </citation>
    <scope>NUCLEOTIDE SEQUENCE [LARGE SCALE GENOMIC DNA]</scope>
    <source>
        <strain evidence="7">DCEP-RM93F</strain>
    </source>
</reference>
<dbReference type="Gene3D" id="3.40.50.10130">
    <property type="match status" value="1"/>
</dbReference>
<dbReference type="InterPro" id="IPR027417">
    <property type="entry name" value="P-loop_NTPase"/>
</dbReference>
<sequence length="1068" mass="118047">MKFLGQYGGRKFNNGLSQKKQLAVIKEFQEGGYNTLVSTCVGEEGLDIGEVDLIVCYDSPSSPVRLVQRMGRTGRKRHGKILLLVTEGKEQLMHKQSESSRDIVDKTMAGKLSSFVLYDSNPRMMPTSLKPKCLQVDTASASRIREHRESGLTESSAIDKKTKCVPCFSRVLLVFKSRTAADAVLRSSLLQSDFQERMQRCFFIEHSKICKAFVSTITKWRSKNAQVANENDIDNLPEARSMESVEAQNDCRRSGCFTGNESLRKLDEEFLWISDICKAHGKPIEDDETDSSFQEEMCMLTIILGKAIGSYFGFDVDVSSIAHHSSSINDNKCGSIEGADPAQVPHSCHFEGVASHTLHVSSPVNMNLATCASNVNIDLGSTPKSTLSVESADVDVCSIAHQSSSINDNKCGSIEGADPAQVPHSCYFESVASHTLNVSSPVNINLATCASNVNIDLGSTPKSTLSVESADGKNDCNESLNDSQGLTAGTVSPGLMRHSDLTFDRSKVVFCGEDEELNISSINLGFNFDPFGESFDQLSENSSASVCCEPCPTNKHDVLGSPILKKRNSLSCFVNDESVPVGSIVEDEDEDEECEHVKHDSRYRTAHENKMRRSRRSSFILSQADVSVHSDVCVSTDEEEDSSECVSFDSSFVDLCSDTENGSTITPSQMRGVYVRSLIDSPNPMARRLKFVFSPKIGANEDTTTDGGSEASESSCDGFVVPDNFVEYEEQPEPIESNLEKPENAHSTKRIDRKSVVRKKRRVFICETSDSDETGEVPRCNILLPKPTEFKPTPSESAVGKALTNEPVSFGQTHEVLPTANVSPCGSSSIRPEETLPSSSVMKPLVLIGLHQICSAQHIASTFRTSFGINVYVCSLVDCDYVLSNRMVCKRVFYSEFSNPTTNGKIRKGVFSLLSSFSCVVLLLERDRLKNKFYSKEIVPPQELHHNKVVDSALAVLFLEPRVKVVFADSVEILAQLTQSEARRGYGIQWDPNFSHQELQMLKFYRSFACTTYLSSFNLVKNFGSVEAVMRSSISDLMSKGKMLRHQAELFYHFIHEKIDADARFWVS</sequence>
<dbReference type="InterPro" id="IPR001650">
    <property type="entry name" value="Helicase_C-like"/>
</dbReference>
<dbReference type="GO" id="GO:0016787">
    <property type="term" value="F:hydrolase activity"/>
    <property type="evidence" value="ECO:0007669"/>
    <property type="project" value="UniProtKB-KW"/>
</dbReference>
<dbReference type="GO" id="GO:0000400">
    <property type="term" value="F:four-way junction DNA binding"/>
    <property type="evidence" value="ECO:0007669"/>
    <property type="project" value="TreeGrafter"/>
</dbReference>
<dbReference type="GO" id="GO:0009378">
    <property type="term" value="F:four-way junction helicase activity"/>
    <property type="evidence" value="ECO:0007669"/>
    <property type="project" value="TreeGrafter"/>
</dbReference>
<gene>
    <name evidence="7" type="ORF">M514_07877</name>
</gene>
<keyword evidence="1" id="KW-0547">Nucleotide-binding</keyword>
<dbReference type="AlphaFoldDB" id="A0A085N343"/>
<feature type="region of interest" description="Disordered" evidence="5">
    <location>
        <begin position="732"/>
        <end position="753"/>
    </location>
</feature>
<accession>A0A085N343</accession>
<dbReference type="PANTHER" id="PTHR14025:SF20">
    <property type="entry name" value="FANCONI ANEMIA GROUP M PROTEIN"/>
    <property type="match status" value="1"/>
</dbReference>
<keyword evidence="4" id="KW-0067">ATP-binding</keyword>
<dbReference type="Proteomes" id="UP000030758">
    <property type="component" value="Unassembled WGS sequence"/>
</dbReference>
<dbReference type="InterPro" id="IPR011335">
    <property type="entry name" value="Restrct_endonuc-II-like"/>
</dbReference>
<dbReference type="SMART" id="SM00490">
    <property type="entry name" value="HELICc"/>
    <property type="match status" value="1"/>
</dbReference>
<feature type="compositionally biased region" description="Basic and acidic residues" evidence="5">
    <location>
        <begin position="738"/>
        <end position="753"/>
    </location>
</feature>
<evidence type="ECO:0000259" key="6">
    <source>
        <dbReference type="PROSITE" id="PS51194"/>
    </source>
</evidence>
<dbReference type="GO" id="GO:0045003">
    <property type="term" value="P:double-strand break repair via synthesis-dependent strand annealing"/>
    <property type="evidence" value="ECO:0007669"/>
    <property type="project" value="TreeGrafter"/>
</dbReference>
<dbReference type="PANTHER" id="PTHR14025">
    <property type="entry name" value="FANCONI ANEMIA GROUP M FANCM FAMILY MEMBER"/>
    <property type="match status" value="1"/>
</dbReference>
<dbReference type="PROSITE" id="PS51194">
    <property type="entry name" value="HELICASE_CTER"/>
    <property type="match status" value="1"/>
</dbReference>
<evidence type="ECO:0000313" key="7">
    <source>
        <dbReference type="EMBL" id="KFD63889.1"/>
    </source>
</evidence>
<dbReference type="Pfam" id="PF00271">
    <property type="entry name" value="Helicase_C"/>
    <property type="match status" value="1"/>
</dbReference>